<dbReference type="CDD" id="cd01756">
    <property type="entry name" value="PLAT_repeat"/>
    <property type="match status" value="4"/>
</dbReference>
<gene>
    <name evidence="4" type="ORF">PECUL_23A013979</name>
</gene>
<feature type="domain" description="PLAT" evidence="3">
    <location>
        <begin position="595"/>
        <end position="713"/>
    </location>
</feature>
<evidence type="ECO:0000256" key="2">
    <source>
        <dbReference type="SAM" id="MobiDB-lite"/>
    </source>
</evidence>
<dbReference type="SMART" id="SM00308">
    <property type="entry name" value="LH2"/>
    <property type="match status" value="5"/>
</dbReference>
<dbReference type="Gene3D" id="2.40.180.10">
    <property type="entry name" value="Catalase core domain"/>
    <property type="match status" value="6"/>
</dbReference>
<dbReference type="InterPro" id="IPR052970">
    <property type="entry name" value="Inner_ear_hair_cell_LOXHD"/>
</dbReference>
<feature type="domain" description="PLAT" evidence="3">
    <location>
        <begin position="72"/>
        <end position="186"/>
    </location>
</feature>
<dbReference type="InterPro" id="IPR036392">
    <property type="entry name" value="PLAT/LH2_dom_sf"/>
</dbReference>
<feature type="domain" description="PLAT" evidence="3">
    <location>
        <begin position="333"/>
        <end position="449"/>
    </location>
</feature>
<dbReference type="PROSITE" id="PS50095">
    <property type="entry name" value="PLAT"/>
    <property type="match status" value="11"/>
</dbReference>
<dbReference type="Proteomes" id="UP001295444">
    <property type="component" value="Chromosome 04"/>
</dbReference>
<evidence type="ECO:0000256" key="1">
    <source>
        <dbReference type="PROSITE-ProRule" id="PRU00152"/>
    </source>
</evidence>
<proteinExistence type="predicted"/>
<organism evidence="4 5">
    <name type="scientific">Pelobates cultripes</name>
    <name type="common">Western spadefoot toad</name>
    <dbReference type="NCBI Taxonomy" id="61616"/>
    <lineage>
        <taxon>Eukaryota</taxon>
        <taxon>Metazoa</taxon>
        <taxon>Chordata</taxon>
        <taxon>Craniata</taxon>
        <taxon>Vertebrata</taxon>
        <taxon>Euteleostomi</taxon>
        <taxon>Amphibia</taxon>
        <taxon>Batrachia</taxon>
        <taxon>Anura</taxon>
        <taxon>Pelobatoidea</taxon>
        <taxon>Pelobatidae</taxon>
        <taxon>Pelobates</taxon>
    </lineage>
</organism>
<feature type="domain" description="PLAT" evidence="3">
    <location>
        <begin position="1235"/>
        <end position="1348"/>
    </location>
</feature>
<accession>A0AAD1S0V8</accession>
<evidence type="ECO:0000259" key="3">
    <source>
        <dbReference type="PROSITE" id="PS50095"/>
    </source>
</evidence>
<feature type="domain" description="PLAT" evidence="3">
    <location>
        <begin position="1904"/>
        <end position="1987"/>
    </location>
</feature>
<feature type="region of interest" description="Disordered" evidence="2">
    <location>
        <begin position="1"/>
        <end position="28"/>
    </location>
</feature>
<feature type="compositionally biased region" description="Basic and acidic residues" evidence="2">
    <location>
        <begin position="11"/>
        <end position="28"/>
    </location>
</feature>
<keyword evidence="5" id="KW-1185">Reference proteome</keyword>
<feature type="domain" description="PLAT" evidence="3">
    <location>
        <begin position="196"/>
        <end position="313"/>
    </location>
</feature>
<dbReference type="Gene3D" id="2.60.60.20">
    <property type="entry name" value="PLAT/LH2 domain"/>
    <property type="match status" value="8"/>
</dbReference>
<feature type="domain" description="PLAT" evidence="3">
    <location>
        <begin position="1366"/>
        <end position="1480"/>
    </location>
</feature>
<name>A0AAD1S0V8_PELCU</name>
<evidence type="ECO:0000313" key="5">
    <source>
        <dbReference type="Proteomes" id="UP001295444"/>
    </source>
</evidence>
<dbReference type="SUPFAM" id="SSF49723">
    <property type="entry name" value="Lipase/lipooxygenase domain (PLAT/LH2 domain)"/>
    <property type="match status" value="13"/>
</dbReference>
<reference evidence="4" key="1">
    <citation type="submission" date="2022-03" db="EMBL/GenBank/DDBJ databases">
        <authorList>
            <person name="Alioto T."/>
            <person name="Alioto T."/>
            <person name="Gomez Garrido J."/>
        </authorList>
    </citation>
    <scope>NUCLEOTIDE SEQUENCE</scope>
</reference>
<feature type="domain" description="PLAT" evidence="3">
    <location>
        <begin position="725"/>
        <end position="844"/>
    </location>
</feature>
<evidence type="ECO:0000313" key="4">
    <source>
        <dbReference type="EMBL" id="CAH2285235.1"/>
    </source>
</evidence>
<sequence length="1987" mass="224816">MSEIMQGNVFGKEKPTESKATPNEDKAEFNKHYGEIVQTQQTVARSPSVSPPLTKTEMVRQGSSQDSLPFSNKWKVSILTGSVGTGAKVSFWLYGSRGTNGPITLGKDGQEQIFQPQQEDEFIVNVPKIGKLYKIRIEYDGKSDQQEWKLQRVALQKIKNGKTYYFEVSKWLLKSRGEYICEIPVVENGKFVYPIVTYQVNVYTGPFETAGTDAPVYICIHGENGDTGKRLLFKSDSLNIFHRGQLDVFEIEAVSLGKLEKIHLGCEANHKSQYWHCEKVIIREQGKDSEYIFNCERWLPFMSEGVLCSEVELRVEEMQITNRAKELDEEYEGVWKVTVITGDFQEAATDATVFLYVYGEGTNSGPIILGSGVDQLFNMNSEDTFQVNLNHVDKPYKIRIGHDNSGENPNWYLEGVRLQNLRSEEEFYLPMNRWLAEEKDDGDTWRELALTTNGGRPLPLLDYEIHVYTGALSSPGIDSNIYINIIGRRGDSGKRKLHRSQNQKAMFQKEQVDIFIIQAVSLGSVQKIKISRDGSGHGSGWFLDKIMIHYAEDDTDYNILFPCNRWLSVHEEDEITEIELFASEEENPKQLIKDNKWNIKIKTAKDSSLMKNMKVQLVIYGSEGKTNIITLLPQAVGTVSFLPDAVDDFFVEFENVGEIYKIRIVCNDLPVSLGWHLRHLHMKQLQTEQEIYIDCDCWLSVEAEREDIVKEFPVINNQQKTLPVYEYMVAVHIGDHWGAETSANVYITLYGDRGDSGARKLHKSSLPGEKFARNKVDYFLVEAVSLGKLRKVVLGHDGDGYGAGPYLKMVTVKESKESSNEWVFPCWNWLDNHLGLYETVCKLQTIGWRLSMNPNPIAQSGGLWIIDITGTDFDRSDIPAQFDIWFYGDKDKEKLEAKIAGNTIQIEEELKNIGSLYKVRFSWSNIQLKKAWHLASMHMKHTVTNQEMWLIIDSWIKPNEDKCVEIPAIRPNIDPLPVVEYTIYLHTGDVMNAGATGTVYICIEGENGDTGNRTLSISGSDVLSFNKGQVDTFQIKAVHIGKLQRIVVGFRSSTKDAWFLEKVIVKETEFSFTKYVFVHNDWITCDVETELVESLIALTELNSEKCVVKASNEATKGKWIMRVLGMPQEDEDMDISVVIFGRTDKSPLLKVKNLNYNPFLLNVGNVGEIIKVSFLSTNQSSERRLQLQKVRLRDADTKQEVGFYPEDAYLSHEDGSESVIEMPAIFPNIPPLSVIFYSVRIRTGSYPASGTDADIVLTVFGENGDTCKRKLRHIFGQGKVNIFDIKAVDLGMLTKVQIEHNAVGYGAGWYLDDITIQDSNKRETKYWFPCQQWLDTGIGDKQTQCELKLLGKVNENIHRLSISAEGVLDVMIVSDEIQDGGSNFEVSLTICCEKGNYEPVVFAGHLLKQGGTSQTTIELNRDLGAIHKVRLQMEGDLKGINWFCKEVKLHHKESNEYLEFPFLQLFTNDGKNCSELPALSSVGPALSVKTYTIYITAVQSMKLTADTFVYITLRGSLGDSGRRRFPCKKSAFTNKTKTARFQLECVDIGAMQEMFVGRENQTNLQMEKAVVEEGNFITKKYIFAVQQWRKEKHKNMSMTLPVTEVKEGSAAEVLNNGNQPMTSDGKWIIHLTTSTYEQLQPITDPVKHNANLVLVLYGNKGKSNPIILENNTVSQVKGLSVFKIDLAQDLGELYKVRLGLEKWDETARLSLNHLKMQHTKTLDTFNYSICQTLPLSLNGDGWIEIPIEWPLKSSLSVVTYYVNVLSTGTQNLHDGFELSVCLHGKNGDSGDRHLTWQKSQDKNGKELLTAILQAVEIGDLYSSDISISSKSDCQLHITNIFVKESSKKEISVFEVNQDFLINANEPKIRKQVLLSQVIRDEHLNQKQNKALDADQMENTEDELAEYLIKVYTGDVRGAGTYAHVQISLFGYLDSFGPIELNQPMEDQNPFQRGKLDTFKILTNNLGRIVYIKVGHDGKGFAHNGSTN</sequence>
<feature type="domain" description="PLAT" evidence="3">
    <location>
        <begin position="979"/>
        <end position="1097"/>
    </location>
</feature>
<dbReference type="EMBL" id="OW240915">
    <property type="protein sequence ID" value="CAH2285235.1"/>
    <property type="molecule type" value="Genomic_DNA"/>
</dbReference>
<feature type="domain" description="PLAT" evidence="3">
    <location>
        <begin position="1489"/>
        <end position="1603"/>
    </location>
</feature>
<feature type="domain" description="PLAT" evidence="3">
    <location>
        <begin position="461"/>
        <end position="581"/>
    </location>
</feature>
<comment type="caution">
    <text evidence="1">Lacks conserved residue(s) required for the propagation of feature annotation.</text>
</comment>
<dbReference type="InterPro" id="IPR001024">
    <property type="entry name" value="PLAT/LH2_dom"/>
</dbReference>
<dbReference type="PANTHER" id="PTHR45901:SF7">
    <property type="entry name" value="OXYGEN-REGULATED PROTEIN 1"/>
    <property type="match status" value="1"/>
</dbReference>
<protein>
    <submittedName>
        <fullName evidence="4">Lipoxygenase homology domain-containing 1-like</fullName>
    </submittedName>
</protein>
<dbReference type="PANTHER" id="PTHR45901">
    <property type="entry name" value="PROTEIN CBG12474"/>
    <property type="match status" value="1"/>
</dbReference>
<dbReference type="Pfam" id="PF01477">
    <property type="entry name" value="PLAT"/>
    <property type="match status" value="9"/>
</dbReference>